<dbReference type="InterPro" id="IPR047794">
    <property type="entry name" value="C45_proenzyme-like"/>
</dbReference>
<evidence type="ECO:0000256" key="1">
    <source>
        <dbReference type="SAM" id="Phobius"/>
    </source>
</evidence>
<feature type="chain" id="PRO_5014737962" description="Peptidase C45 hydrolase domain-containing protein" evidence="2">
    <location>
        <begin position="20"/>
        <end position="426"/>
    </location>
</feature>
<feature type="signal peptide" evidence="2">
    <location>
        <begin position="1"/>
        <end position="19"/>
    </location>
</feature>
<dbReference type="KEGG" id="blep:AL038_16955"/>
<organism evidence="4 5">
    <name type="scientific">Beggiatoa leptomitoformis</name>
    <dbReference type="NCBI Taxonomy" id="288004"/>
    <lineage>
        <taxon>Bacteria</taxon>
        <taxon>Pseudomonadati</taxon>
        <taxon>Pseudomonadota</taxon>
        <taxon>Gammaproteobacteria</taxon>
        <taxon>Thiotrichales</taxon>
        <taxon>Thiotrichaceae</taxon>
        <taxon>Beggiatoa</taxon>
    </lineage>
</organism>
<dbReference type="Pfam" id="PF03417">
    <property type="entry name" value="AAT"/>
    <property type="match status" value="1"/>
</dbReference>
<evidence type="ECO:0000259" key="3">
    <source>
        <dbReference type="Pfam" id="PF03417"/>
    </source>
</evidence>
<feature type="transmembrane region" description="Helical" evidence="1">
    <location>
        <begin position="404"/>
        <end position="422"/>
    </location>
</feature>
<evidence type="ECO:0000256" key="2">
    <source>
        <dbReference type="SAM" id="SignalP"/>
    </source>
</evidence>
<proteinExistence type="predicted"/>
<sequence>MQRLITAIIFSLFLHTAWAVPVFHVDTQHKNGQDVGIELGKGILDKIPDFGAQVDKLLASHFDTSTYQTLLANIKNFRVKIPKAYQDELEGLATIVVSTANNQLGDGKLSFDELWAFQHIFDKNNVINGSGLGVFGDLNGLQTPIIGRNVEIEPNDALRALQAITVYKNPLNTVVNIGFAGYLGVISGFNSDGLYVGYFSAGGNNLVDDVDELVKQSATFMLRKALETGKNIGQATSLLIHDIYYSPHNILLADPKNINVLEYSNTTQIRQADSPLQTEMPWHNPQQLAVLNCFVHRDSPANCIDMADRARWNQFDSLANFSPETPANALQIMQIMRNQENIPSEAIFTKNTLQSMVFEPKTRRLFLYNQTDKTAEPPEYPLFADIDNLVATPESYLSLTQTDYIFIIALFLSMVAIMFWVARIRW</sequence>
<dbReference type="Proteomes" id="UP000234271">
    <property type="component" value="Chromosome"/>
</dbReference>
<evidence type="ECO:0000313" key="4">
    <source>
        <dbReference type="EMBL" id="AUI68526.1"/>
    </source>
</evidence>
<dbReference type="STRING" id="288004.AL038_16955"/>
<keyword evidence="1" id="KW-1133">Transmembrane helix</keyword>
<dbReference type="OrthoDB" id="7059980at2"/>
<keyword evidence="5" id="KW-1185">Reference proteome</keyword>
<dbReference type="InterPro" id="IPR005079">
    <property type="entry name" value="Peptidase_C45_hydrolase"/>
</dbReference>
<keyword evidence="1" id="KW-0812">Transmembrane</keyword>
<dbReference type="AlphaFoldDB" id="A0A2N9YDJ0"/>
<gene>
    <name evidence="4" type="ORF">BLE401_07285</name>
</gene>
<dbReference type="EMBL" id="CP018889">
    <property type="protein sequence ID" value="AUI68526.1"/>
    <property type="molecule type" value="Genomic_DNA"/>
</dbReference>
<keyword evidence="2" id="KW-0732">Signal</keyword>
<accession>A0A2N9YDJ0</accession>
<keyword evidence="1" id="KW-0472">Membrane</keyword>
<dbReference type="NCBIfam" id="NF040521">
    <property type="entry name" value="C45_proenzyme"/>
    <property type="match status" value="1"/>
</dbReference>
<feature type="domain" description="Peptidase C45 hydrolase" evidence="3">
    <location>
        <begin position="145"/>
        <end position="368"/>
    </location>
</feature>
<dbReference type="RefSeq" id="WP_062154837.1">
    <property type="nucleotide sequence ID" value="NZ_CP012373.2"/>
</dbReference>
<protein>
    <recommendedName>
        <fullName evidence="3">Peptidase C45 hydrolase domain-containing protein</fullName>
    </recommendedName>
</protein>
<name>A0A2N9YDJ0_9GAMM</name>
<reference evidence="5" key="1">
    <citation type="submission" date="2016-12" db="EMBL/GenBank/DDBJ databases">
        <title>Complete Genome Sequence of Beggiatoa leptomitiformis D-401.</title>
        <authorList>
            <person name="Fomenkov A."/>
            <person name="Vincze T."/>
            <person name="Grabovich M."/>
            <person name="Anton B.P."/>
            <person name="Dubinina G."/>
            <person name="Orlova M."/>
            <person name="Belousova E."/>
            <person name="Roberts R.J."/>
        </authorList>
    </citation>
    <scope>NUCLEOTIDE SEQUENCE [LARGE SCALE GENOMIC DNA]</scope>
    <source>
        <strain evidence="5">D-401</strain>
    </source>
</reference>
<dbReference type="Gene3D" id="3.60.60.10">
    <property type="entry name" value="Penicillin V Acylase, Chain A"/>
    <property type="match status" value="1"/>
</dbReference>
<evidence type="ECO:0000313" key="5">
    <source>
        <dbReference type="Proteomes" id="UP000234271"/>
    </source>
</evidence>